<keyword evidence="2" id="KW-0472">Membrane</keyword>
<protein>
    <recommendedName>
        <fullName evidence="3">GYF domain-containing protein</fullName>
    </recommendedName>
</protein>
<organism evidence="4 5">
    <name type="scientific">Kiritimatiella glycovorans</name>
    <dbReference type="NCBI Taxonomy" id="1307763"/>
    <lineage>
        <taxon>Bacteria</taxon>
        <taxon>Pseudomonadati</taxon>
        <taxon>Kiritimatiellota</taxon>
        <taxon>Kiritimatiellia</taxon>
        <taxon>Kiritimatiellales</taxon>
        <taxon>Kiritimatiellaceae</taxon>
        <taxon>Kiritimatiella</taxon>
    </lineage>
</organism>
<dbReference type="InterPro" id="IPR035287">
    <property type="entry name" value="DUF5362"/>
</dbReference>
<dbReference type="Pfam" id="PF14237">
    <property type="entry name" value="GYF_2"/>
    <property type="match status" value="1"/>
</dbReference>
<keyword evidence="2" id="KW-1133">Transmembrane helix</keyword>
<evidence type="ECO:0000313" key="5">
    <source>
        <dbReference type="Proteomes" id="UP000035268"/>
    </source>
</evidence>
<dbReference type="InterPro" id="IPR035445">
    <property type="entry name" value="GYF-like_dom_sf"/>
</dbReference>
<dbReference type="InterPro" id="IPR025640">
    <property type="entry name" value="GYF_2"/>
</dbReference>
<dbReference type="EMBL" id="CP010904">
    <property type="protein sequence ID" value="AKJ64407.1"/>
    <property type="molecule type" value="Genomic_DNA"/>
</dbReference>
<evidence type="ECO:0000259" key="3">
    <source>
        <dbReference type="Pfam" id="PF14237"/>
    </source>
</evidence>
<dbReference type="Proteomes" id="UP000035268">
    <property type="component" value="Chromosome"/>
</dbReference>
<keyword evidence="5" id="KW-1185">Reference proteome</keyword>
<name>A0A0G3EG78_9BACT</name>
<dbReference type="KEGG" id="vbl:L21SP4_01158"/>
<dbReference type="Pfam" id="PF17319">
    <property type="entry name" value="DUF5362"/>
    <property type="match status" value="1"/>
</dbReference>
<dbReference type="Gene3D" id="3.30.1490.40">
    <property type="match status" value="1"/>
</dbReference>
<sequence>MESQWYYADRKNQPSGPFAPSRIREMIRNGDLNQDTLLWREGMQTWTPLRRTEFSRTAAGATSRTAPAGGARNVPAGLRGWMAFIGIYHVVTGILACLTIIGAIWGVPMIISGVALFGAKRELDDGPDPATLYQKLRSHFAAYGFLLLLGLIGTLIYLVLAATVFGSVAARMMHSMPSVGG</sequence>
<dbReference type="STRING" id="1307763.L21SP4_01158"/>
<dbReference type="OrthoDB" id="292841at2"/>
<feature type="transmembrane region" description="Helical" evidence="2">
    <location>
        <begin position="87"/>
        <end position="120"/>
    </location>
</feature>
<keyword evidence="2" id="KW-0812">Transmembrane</keyword>
<evidence type="ECO:0000256" key="2">
    <source>
        <dbReference type="SAM" id="Phobius"/>
    </source>
</evidence>
<feature type="region of interest" description="Disordered" evidence="1">
    <location>
        <begin position="1"/>
        <end position="20"/>
    </location>
</feature>
<reference evidence="4 5" key="2">
    <citation type="journal article" date="2016" name="ISME J.">
        <title>Characterization of the first cultured representative of Verrucomicrobia subdivision 5 indicates the proposal of a novel phylum.</title>
        <authorList>
            <person name="Spring S."/>
            <person name="Bunk B."/>
            <person name="Sproer C."/>
            <person name="Schumann P."/>
            <person name="Rohde M."/>
            <person name="Tindall B.J."/>
            <person name="Klenk H.P."/>
        </authorList>
    </citation>
    <scope>NUCLEOTIDE SEQUENCE [LARGE SCALE GENOMIC DNA]</scope>
    <source>
        <strain evidence="4 5">L21-Fru-AB</strain>
    </source>
</reference>
<accession>A0A0G3EG78</accession>
<feature type="transmembrane region" description="Helical" evidence="2">
    <location>
        <begin position="140"/>
        <end position="166"/>
    </location>
</feature>
<dbReference type="RefSeq" id="WP_052881742.1">
    <property type="nucleotide sequence ID" value="NZ_CP010904.1"/>
</dbReference>
<dbReference type="AlphaFoldDB" id="A0A0G3EG78"/>
<evidence type="ECO:0000256" key="1">
    <source>
        <dbReference type="SAM" id="MobiDB-lite"/>
    </source>
</evidence>
<dbReference type="SUPFAM" id="SSF55277">
    <property type="entry name" value="GYF domain"/>
    <property type="match status" value="1"/>
</dbReference>
<evidence type="ECO:0000313" key="4">
    <source>
        <dbReference type="EMBL" id="AKJ64407.1"/>
    </source>
</evidence>
<proteinExistence type="predicted"/>
<gene>
    <name evidence="4" type="ORF">L21SP4_01158</name>
</gene>
<reference evidence="5" key="1">
    <citation type="submission" date="2015-02" db="EMBL/GenBank/DDBJ databases">
        <title>Description and complete genome sequence of the first cultured representative of the subdivision 5 of the Verrucomicrobia phylum.</title>
        <authorList>
            <person name="Spring S."/>
            <person name="Bunk B."/>
            <person name="Sproer C."/>
            <person name="Klenk H.-P."/>
        </authorList>
    </citation>
    <scope>NUCLEOTIDE SEQUENCE [LARGE SCALE GENOMIC DNA]</scope>
    <source>
        <strain evidence="5">L21-Fru-AB</strain>
    </source>
</reference>
<feature type="domain" description="GYF" evidence="3">
    <location>
        <begin position="5"/>
        <end position="51"/>
    </location>
</feature>